<evidence type="ECO:0000256" key="4">
    <source>
        <dbReference type="ARBA" id="ARBA00022840"/>
    </source>
</evidence>
<accession>A0ABP6VM64</accession>
<keyword evidence="4 6" id="KW-0067">ATP-binding</keyword>
<name>A0ABP6VM64_9ACTN</name>
<dbReference type="GO" id="GO:0005524">
    <property type="term" value="F:ATP binding"/>
    <property type="evidence" value="ECO:0007669"/>
    <property type="project" value="UniProtKB-KW"/>
</dbReference>
<dbReference type="EMBL" id="BAABBB010000013">
    <property type="protein sequence ID" value="GAA3538221.1"/>
    <property type="molecule type" value="Genomic_DNA"/>
</dbReference>
<keyword evidence="2" id="KW-0813">Transport</keyword>
<evidence type="ECO:0000313" key="6">
    <source>
        <dbReference type="EMBL" id="GAA3538221.1"/>
    </source>
</evidence>
<dbReference type="InterPro" id="IPR003593">
    <property type="entry name" value="AAA+_ATPase"/>
</dbReference>
<organism evidence="6 7">
    <name type="scientific">Nocardioides daeguensis</name>
    <dbReference type="NCBI Taxonomy" id="908359"/>
    <lineage>
        <taxon>Bacteria</taxon>
        <taxon>Bacillati</taxon>
        <taxon>Actinomycetota</taxon>
        <taxon>Actinomycetes</taxon>
        <taxon>Propionibacteriales</taxon>
        <taxon>Nocardioidaceae</taxon>
        <taxon>Nocardioides</taxon>
    </lineage>
</organism>
<comment type="similarity">
    <text evidence="1">Belongs to the ABC transporter superfamily.</text>
</comment>
<dbReference type="NCBIfam" id="TIGR01727">
    <property type="entry name" value="oligo_HPY"/>
    <property type="match status" value="1"/>
</dbReference>
<sequence>MSALCVDVRGLRVRMPGADGADRVLVSGVDLALAPGESLAIVGESGSGKSLTARSLLALLPAGLVAEGHVEVAGTLISDPRLARPLHGRRIALLMQDPFTMLNPLRRVGAQLADGMPRAVRRDRRRRREEVARRLEEVGLSPEVADRYPIQLSGGMRQRVGIAAALVSDPEVLVADEPTTALDVTTQREILRLVRRIQHDRGMSFVMITHDLRVAFSMCERVMVMYAGRMLEVGPTAQIQAEPRHPYTAALLDAEPPVDERLASLPAPPGSVPAHDEVADRCPFADRCAHVTTVCTAGPPPLLEVGAGHVSACARIRELGPLRRDRGEAAAPPAPVSAGDRALLRVTGLGKSFHGAAAPALDAVDLLVARGETVGLVGESGSGKTTLARCVVGLETPTAGTIELSGRTFSSWDDLDGGEARRLRGVVQMVFQDPYSSLHPVRSVGATLADSLAAFGRPHGASDVAALLELVGLTPAHARRRPAALSGGERQRVAIARALAPEPELLVCDESVSALDVSVQAQVLDLLARLVRELDMALLFVTHDLAVVRQATQRVYVLRGGRCVEAGSTSQVLDAPTHPYTQELLDAVPREDRNWLS</sequence>
<dbReference type="PANTHER" id="PTHR43776">
    <property type="entry name" value="TRANSPORT ATP-BINDING PROTEIN"/>
    <property type="match status" value="1"/>
</dbReference>
<evidence type="ECO:0000259" key="5">
    <source>
        <dbReference type="PROSITE" id="PS50893"/>
    </source>
</evidence>
<keyword evidence="7" id="KW-1185">Reference proteome</keyword>
<dbReference type="NCBIfam" id="NF008453">
    <property type="entry name" value="PRK11308.1"/>
    <property type="match status" value="2"/>
</dbReference>
<dbReference type="InterPro" id="IPR003439">
    <property type="entry name" value="ABC_transporter-like_ATP-bd"/>
</dbReference>
<reference evidence="7" key="1">
    <citation type="journal article" date="2019" name="Int. J. Syst. Evol. Microbiol.">
        <title>The Global Catalogue of Microorganisms (GCM) 10K type strain sequencing project: providing services to taxonomists for standard genome sequencing and annotation.</title>
        <authorList>
            <consortium name="The Broad Institute Genomics Platform"/>
            <consortium name="The Broad Institute Genome Sequencing Center for Infectious Disease"/>
            <person name="Wu L."/>
            <person name="Ma J."/>
        </authorList>
    </citation>
    <scope>NUCLEOTIDE SEQUENCE [LARGE SCALE GENOMIC DNA]</scope>
    <source>
        <strain evidence="7">JCM 17460</strain>
    </source>
</reference>
<dbReference type="PROSITE" id="PS50893">
    <property type="entry name" value="ABC_TRANSPORTER_2"/>
    <property type="match status" value="2"/>
</dbReference>
<dbReference type="CDD" id="cd03257">
    <property type="entry name" value="ABC_NikE_OppD_transporters"/>
    <property type="match status" value="2"/>
</dbReference>
<protein>
    <submittedName>
        <fullName evidence="6">ABC transporter ATP-binding protein</fullName>
    </submittedName>
</protein>
<dbReference type="Proteomes" id="UP001500301">
    <property type="component" value="Unassembled WGS sequence"/>
</dbReference>
<gene>
    <name evidence="6" type="ORF">GCM10022263_27280</name>
</gene>
<evidence type="ECO:0000313" key="7">
    <source>
        <dbReference type="Proteomes" id="UP001500301"/>
    </source>
</evidence>
<dbReference type="PANTHER" id="PTHR43776:SF7">
    <property type="entry name" value="D,D-DIPEPTIDE TRANSPORT ATP-BINDING PROTEIN DDPF-RELATED"/>
    <property type="match status" value="1"/>
</dbReference>
<proteinExistence type="inferred from homology"/>
<dbReference type="InterPro" id="IPR050319">
    <property type="entry name" value="ABC_transp_ATP-bind"/>
</dbReference>
<dbReference type="SMART" id="SM00382">
    <property type="entry name" value="AAA"/>
    <property type="match status" value="2"/>
</dbReference>
<comment type="caution">
    <text evidence="6">The sequence shown here is derived from an EMBL/GenBank/DDBJ whole genome shotgun (WGS) entry which is preliminary data.</text>
</comment>
<dbReference type="Pfam" id="PF08352">
    <property type="entry name" value="oligo_HPY"/>
    <property type="match status" value="2"/>
</dbReference>
<dbReference type="InterPro" id="IPR013563">
    <property type="entry name" value="Oligopep_ABC_C"/>
</dbReference>
<evidence type="ECO:0000256" key="2">
    <source>
        <dbReference type="ARBA" id="ARBA00022448"/>
    </source>
</evidence>
<evidence type="ECO:0000256" key="1">
    <source>
        <dbReference type="ARBA" id="ARBA00005417"/>
    </source>
</evidence>
<feature type="domain" description="ABC transporter" evidence="5">
    <location>
        <begin position="344"/>
        <end position="585"/>
    </location>
</feature>
<feature type="domain" description="ABC transporter" evidence="5">
    <location>
        <begin position="8"/>
        <end position="252"/>
    </location>
</feature>
<dbReference type="NCBIfam" id="NF007739">
    <property type="entry name" value="PRK10419.1"/>
    <property type="match status" value="2"/>
</dbReference>
<keyword evidence="3" id="KW-0547">Nucleotide-binding</keyword>
<dbReference type="InterPro" id="IPR017871">
    <property type="entry name" value="ABC_transporter-like_CS"/>
</dbReference>
<evidence type="ECO:0000256" key="3">
    <source>
        <dbReference type="ARBA" id="ARBA00022741"/>
    </source>
</evidence>
<dbReference type="Pfam" id="PF00005">
    <property type="entry name" value="ABC_tran"/>
    <property type="match status" value="2"/>
</dbReference>
<dbReference type="RefSeq" id="WP_218234294.1">
    <property type="nucleotide sequence ID" value="NZ_BAABBB010000013.1"/>
</dbReference>
<dbReference type="PROSITE" id="PS00211">
    <property type="entry name" value="ABC_TRANSPORTER_1"/>
    <property type="match status" value="2"/>
</dbReference>